<keyword evidence="1" id="KW-0812">Transmembrane</keyword>
<comment type="caution">
    <text evidence="2">The sequence shown here is derived from an EMBL/GenBank/DDBJ whole genome shotgun (WGS) entry which is preliminary data.</text>
</comment>
<evidence type="ECO:0000313" key="3">
    <source>
        <dbReference type="Proteomes" id="UP000575985"/>
    </source>
</evidence>
<accession>A0A853BIB2</accession>
<gene>
    <name evidence="2" type="ORF">HNR12_000752</name>
</gene>
<organism evidence="2 3">
    <name type="scientific">Streptomonospora nanhaiensis</name>
    <dbReference type="NCBI Taxonomy" id="1323731"/>
    <lineage>
        <taxon>Bacteria</taxon>
        <taxon>Bacillati</taxon>
        <taxon>Actinomycetota</taxon>
        <taxon>Actinomycetes</taxon>
        <taxon>Streptosporangiales</taxon>
        <taxon>Nocardiopsidaceae</taxon>
        <taxon>Streptomonospora</taxon>
    </lineage>
</organism>
<reference evidence="2 3" key="1">
    <citation type="submission" date="2020-07" db="EMBL/GenBank/DDBJ databases">
        <title>Sequencing the genomes of 1000 actinobacteria strains.</title>
        <authorList>
            <person name="Klenk H.-P."/>
        </authorList>
    </citation>
    <scope>NUCLEOTIDE SEQUENCE [LARGE SCALE GENOMIC DNA]</scope>
    <source>
        <strain evidence="2 3">DSM 45927</strain>
    </source>
</reference>
<dbReference type="EMBL" id="JACCFO010000001">
    <property type="protein sequence ID" value="NYI94475.1"/>
    <property type="molecule type" value="Genomic_DNA"/>
</dbReference>
<keyword evidence="3" id="KW-1185">Reference proteome</keyword>
<keyword evidence="1" id="KW-0472">Membrane</keyword>
<keyword evidence="1" id="KW-1133">Transmembrane helix</keyword>
<feature type="transmembrane region" description="Helical" evidence="1">
    <location>
        <begin position="93"/>
        <end position="114"/>
    </location>
</feature>
<evidence type="ECO:0000313" key="2">
    <source>
        <dbReference type="EMBL" id="NYI94475.1"/>
    </source>
</evidence>
<feature type="transmembrane region" description="Helical" evidence="1">
    <location>
        <begin position="43"/>
        <end position="61"/>
    </location>
</feature>
<sequence length="134" mass="13820">MNRDATTPGGAFPDSRPAAVLRFGCELLGWISVFWALSDRSLLLAAGAVLLLIVVPTVFATPGDKAHALVAVPGAAAVGLDLLQFTAAAAAAWWAWPAPAAVAVTAWAASAAVLQWPRWRLLALTPASGRPAAR</sequence>
<protein>
    <recommendedName>
        <fullName evidence="4">Integral membrane protein</fullName>
    </recommendedName>
</protein>
<evidence type="ECO:0008006" key="4">
    <source>
        <dbReference type="Google" id="ProtNLM"/>
    </source>
</evidence>
<feature type="transmembrane region" description="Helical" evidence="1">
    <location>
        <begin position="20"/>
        <end position="37"/>
    </location>
</feature>
<proteinExistence type="predicted"/>
<evidence type="ECO:0000256" key="1">
    <source>
        <dbReference type="SAM" id="Phobius"/>
    </source>
</evidence>
<dbReference type="Proteomes" id="UP000575985">
    <property type="component" value="Unassembled WGS sequence"/>
</dbReference>
<name>A0A853BIB2_9ACTN</name>
<dbReference type="RefSeq" id="WP_179766117.1">
    <property type="nucleotide sequence ID" value="NZ_JACCFO010000001.1"/>
</dbReference>
<dbReference type="AlphaFoldDB" id="A0A853BIB2"/>